<dbReference type="EMBL" id="FNUC01000003">
    <property type="protein sequence ID" value="SEE64859.1"/>
    <property type="molecule type" value="Genomic_DNA"/>
</dbReference>
<dbReference type="OrthoDB" id="5173391at2"/>
<feature type="region of interest" description="Disordered" evidence="1">
    <location>
        <begin position="88"/>
        <end position="115"/>
    </location>
</feature>
<feature type="compositionally biased region" description="Polar residues" evidence="1">
    <location>
        <begin position="102"/>
        <end position="114"/>
    </location>
</feature>
<feature type="transmembrane region" description="Helical" evidence="2">
    <location>
        <begin position="43"/>
        <end position="64"/>
    </location>
</feature>
<accession>A0A1H5KJ79</accession>
<dbReference type="Proteomes" id="UP000181980">
    <property type="component" value="Unassembled WGS sequence"/>
</dbReference>
<reference evidence="4" key="1">
    <citation type="submission" date="2016-10" db="EMBL/GenBank/DDBJ databases">
        <authorList>
            <person name="Varghese N."/>
            <person name="Submissions S."/>
        </authorList>
    </citation>
    <scope>NUCLEOTIDE SEQUENCE [LARGE SCALE GENOMIC DNA]</scope>
    <source>
        <strain evidence="4">DSM 45237</strain>
    </source>
</reference>
<dbReference type="RefSeq" id="WP_069112918.1">
    <property type="nucleotide sequence ID" value="NZ_FNUC01000003.1"/>
</dbReference>
<keyword evidence="2" id="KW-0812">Transmembrane</keyword>
<keyword evidence="2" id="KW-1133">Transmembrane helix</keyword>
<name>A0A1H5KJ79_9ACTN</name>
<evidence type="ECO:0000313" key="4">
    <source>
        <dbReference type="Proteomes" id="UP000181980"/>
    </source>
</evidence>
<dbReference type="AlphaFoldDB" id="A0A1H5KJ79"/>
<organism evidence="3 4">
    <name type="scientific">Jiangella alba</name>
    <dbReference type="NCBI Taxonomy" id="561176"/>
    <lineage>
        <taxon>Bacteria</taxon>
        <taxon>Bacillati</taxon>
        <taxon>Actinomycetota</taxon>
        <taxon>Actinomycetes</taxon>
        <taxon>Jiangellales</taxon>
        <taxon>Jiangellaceae</taxon>
        <taxon>Jiangella</taxon>
    </lineage>
</organism>
<evidence type="ECO:0000313" key="3">
    <source>
        <dbReference type="EMBL" id="SEE64859.1"/>
    </source>
</evidence>
<sequence>MTDDALRELFADALLDEPDRMVSPDDDIARGRARRARRRRGRITAGVVGVLAAGSLGLIGPSLMPDDGAPAAAGGTAPEDQVWPYDGAARSSAREPGGLTGGTQEAEAQTSGVTSADLPSAVVDALPADLQVLHQEYYPTLQPVMQLQVQRDDVAFHIIVRLQDARPDLPEFEPCTTPVEIPDGVARWDSCAQGYDDQGRWRVLGYAGPTLGVAIAEGGSASAMVSWMRDPIEAADGRRTEGDLAETLTSDEANGIVEAVWEVGARADAADLTSGFDLAATLRAWPDIELALEAVTGLGPLTRVEFEGNDPSQIRARYVNADRIEVALTIWQDDRFYDNLCTGPKPRTCESWNTGPPDDPRLEQPILDWALADEGLGHVLITTSAVVGVVRVGDTLRQIIPRRVSVTPASNPD</sequence>
<keyword evidence="4" id="KW-1185">Reference proteome</keyword>
<evidence type="ECO:0000256" key="2">
    <source>
        <dbReference type="SAM" id="Phobius"/>
    </source>
</evidence>
<protein>
    <submittedName>
        <fullName evidence="3">Uncharacterized protein</fullName>
    </submittedName>
</protein>
<gene>
    <name evidence="3" type="ORF">SAMN04488561_2100</name>
</gene>
<evidence type="ECO:0000256" key="1">
    <source>
        <dbReference type="SAM" id="MobiDB-lite"/>
    </source>
</evidence>
<proteinExistence type="predicted"/>
<dbReference type="STRING" id="561176.SAMN04488561_2100"/>
<keyword evidence="2" id="KW-0472">Membrane</keyword>